<proteinExistence type="predicted"/>
<protein>
    <recommendedName>
        <fullName evidence="3">Phytanoyl-CoA dioxygenase family protein</fullName>
    </recommendedName>
</protein>
<dbReference type="Gene3D" id="2.60.120.620">
    <property type="entry name" value="q2cbj1_9rhob like domain"/>
    <property type="match status" value="1"/>
</dbReference>
<dbReference type="PANTHER" id="PTHR40470:SF1">
    <property type="entry name" value="PHYTANOYL-COA DIOXYGENASE FAMILY PROTEIN (AFU_ORTHOLOGUE AFUA_2G15850)"/>
    <property type="match status" value="1"/>
</dbReference>
<dbReference type="OrthoDB" id="2106152at2759"/>
<sequence length="295" mass="33030">MEEYRTIYDTQGYVVLPRTLLIPSQDVFDALLTAANNIAAKTRSGAWPHRRIVGRQFPPFDLEGEDDAWGVQHVMHPDLAGDAKVLAEWYTSPEVCKVVCTLVGCREEELQMELFNLLINPQSHNFALRWHRDDIRGDATTEDEENGLAAWNFGVQWNTALYKDSCLYVVPGTHKVPRTSAQRAHSSTLDPPENPLDMPGSIPLTLQPGETVFYNSNILHLGTYTSATPRATLHACMGSTQGGSSRARNVLQHGLEWMEENRFKEGLDEKGRAMLERTLMMKEGLSGEVGYSLVN</sequence>
<dbReference type="Pfam" id="PF05721">
    <property type="entry name" value="PhyH"/>
    <property type="match status" value="1"/>
</dbReference>
<evidence type="ECO:0008006" key="3">
    <source>
        <dbReference type="Google" id="ProtNLM"/>
    </source>
</evidence>
<dbReference type="SUPFAM" id="SSF51197">
    <property type="entry name" value="Clavaminate synthase-like"/>
    <property type="match status" value="1"/>
</dbReference>
<keyword evidence="2" id="KW-1185">Reference proteome</keyword>
<organism evidence="1 2">
    <name type="scientific">Steccherinum ochraceum</name>
    <dbReference type="NCBI Taxonomy" id="92696"/>
    <lineage>
        <taxon>Eukaryota</taxon>
        <taxon>Fungi</taxon>
        <taxon>Dikarya</taxon>
        <taxon>Basidiomycota</taxon>
        <taxon>Agaricomycotina</taxon>
        <taxon>Agaricomycetes</taxon>
        <taxon>Polyporales</taxon>
        <taxon>Steccherinaceae</taxon>
        <taxon>Steccherinum</taxon>
    </lineage>
</organism>
<name>A0A4V2MXK0_9APHY</name>
<accession>A0A4V2MXK0</accession>
<dbReference type="PANTHER" id="PTHR40470">
    <property type="entry name" value="PHYTANOYL-COA DIOXYGENASE FAMILY PROTEIN (AFU_ORTHOLOGUE AFUA_2G15850)"/>
    <property type="match status" value="1"/>
</dbReference>
<dbReference type="Proteomes" id="UP000292702">
    <property type="component" value="Unassembled WGS sequence"/>
</dbReference>
<evidence type="ECO:0000313" key="2">
    <source>
        <dbReference type="Proteomes" id="UP000292702"/>
    </source>
</evidence>
<reference evidence="1 2" key="1">
    <citation type="submission" date="2018-11" db="EMBL/GenBank/DDBJ databases">
        <title>Genome assembly of Steccherinum ochraceum LE-BIN_3174, the white-rot fungus of the Steccherinaceae family (The Residual Polyporoid clade, Polyporales, Basidiomycota).</title>
        <authorList>
            <person name="Fedorova T.V."/>
            <person name="Glazunova O.A."/>
            <person name="Landesman E.O."/>
            <person name="Moiseenko K.V."/>
            <person name="Psurtseva N.V."/>
            <person name="Savinova O.S."/>
            <person name="Shakhova N.V."/>
            <person name="Tyazhelova T.V."/>
            <person name="Vasina D.V."/>
        </authorList>
    </citation>
    <scope>NUCLEOTIDE SEQUENCE [LARGE SCALE GENOMIC DNA]</scope>
    <source>
        <strain evidence="1 2">LE-BIN_3174</strain>
    </source>
</reference>
<evidence type="ECO:0000313" key="1">
    <source>
        <dbReference type="EMBL" id="TCD70357.1"/>
    </source>
</evidence>
<dbReference type="InterPro" id="IPR008775">
    <property type="entry name" value="Phytyl_CoA_dOase-like"/>
</dbReference>
<gene>
    <name evidence="1" type="ORF">EIP91_003709</name>
</gene>
<dbReference type="AlphaFoldDB" id="A0A4V2MXK0"/>
<dbReference type="EMBL" id="RWJN01000022">
    <property type="protein sequence ID" value="TCD70357.1"/>
    <property type="molecule type" value="Genomic_DNA"/>
</dbReference>
<comment type="caution">
    <text evidence="1">The sequence shown here is derived from an EMBL/GenBank/DDBJ whole genome shotgun (WGS) entry which is preliminary data.</text>
</comment>